<dbReference type="InterPro" id="IPR052893">
    <property type="entry name" value="TCS_response_regulator"/>
</dbReference>
<proteinExistence type="predicted"/>
<dbReference type="PANTHER" id="PTHR44520:SF2">
    <property type="entry name" value="RESPONSE REGULATOR RCP1"/>
    <property type="match status" value="1"/>
</dbReference>
<evidence type="ECO:0000259" key="2">
    <source>
        <dbReference type="PROSITE" id="PS50110"/>
    </source>
</evidence>
<dbReference type="EMBL" id="ANOH01000249">
    <property type="protein sequence ID" value="EMI54916.1"/>
    <property type="molecule type" value="Genomic_DNA"/>
</dbReference>
<evidence type="ECO:0000256" key="1">
    <source>
        <dbReference type="PROSITE-ProRule" id="PRU00169"/>
    </source>
</evidence>
<name>M5UAP8_9BACT</name>
<dbReference type="InterPro" id="IPR011006">
    <property type="entry name" value="CheY-like_superfamily"/>
</dbReference>
<comment type="caution">
    <text evidence="3">The sequence shown here is derived from an EMBL/GenBank/DDBJ whole genome shotgun (WGS) entry which is preliminary data.</text>
</comment>
<reference evidence="3 4" key="1">
    <citation type="journal article" date="2013" name="Mar. Genomics">
        <title>Expression of sulfatases in Rhodopirellula baltica and the diversity of sulfatases in the genus Rhodopirellula.</title>
        <authorList>
            <person name="Wegner C.E."/>
            <person name="Richter-Heitmann T."/>
            <person name="Klindworth A."/>
            <person name="Klockow C."/>
            <person name="Richter M."/>
            <person name="Achstetter T."/>
            <person name="Glockner F.O."/>
            <person name="Harder J."/>
        </authorList>
    </citation>
    <scope>NUCLEOTIDE SEQUENCE [LARGE SCALE GENOMIC DNA]</scope>
    <source>
        <strain evidence="3 4">SM41</strain>
    </source>
</reference>
<evidence type="ECO:0000313" key="4">
    <source>
        <dbReference type="Proteomes" id="UP000011885"/>
    </source>
</evidence>
<dbReference type="AlphaFoldDB" id="M5UAP8"/>
<dbReference type="Pfam" id="PF00072">
    <property type="entry name" value="Response_reg"/>
    <property type="match status" value="1"/>
</dbReference>
<sequence>MEIINRCEKGITMLPQTLDRSEISLMLVEDDPLDVLAMQRTLKKRRILNPLVHARDGIEALDRLRGVGCDPLQRPYLILLDLNMPRMNGLEFLEELRSDPELRDSVVFVLTTSDTDRDIVKAYEKFVAGYVLKSKAGDDLLRLLGLLDHYWRIVEFPPQRAVPTHPETSRA</sequence>
<evidence type="ECO:0000313" key="3">
    <source>
        <dbReference type="EMBL" id="EMI54916.1"/>
    </source>
</evidence>
<feature type="domain" description="Response regulatory" evidence="2">
    <location>
        <begin position="24"/>
        <end position="148"/>
    </location>
</feature>
<dbReference type="PROSITE" id="PS50110">
    <property type="entry name" value="RESPONSE_REGULATORY"/>
    <property type="match status" value="1"/>
</dbReference>
<organism evidence="3 4">
    <name type="scientific">Rhodopirellula sallentina SM41</name>
    <dbReference type="NCBI Taxonomy" id="1263870"/>
    <lineage>
        <taxon>Bacteria</taxon>
        <taxon>Pseudomonadati</taxon>
        <taxon>Planctomycetota</taxon>
        <taxon>Planctomycetia</taxon>
        <taxon>Pirellulales</taxon>
        <taxon>Pirellulaceae</taxon>
        <taxon>Rhodopirellula</taxon>
    </lineage>
</organism>
<protein>
    <submittedName>
        <fullName evidence="3">Response regulator receiver protein</fullName>
    </submittedName>
</protein>
<dbReference type="PANTHER" id="PTHR44520">
    <property type="entry name" value="RESPONSE REGULATOR RCP1-RELATED"/>
    <property type="match status" value="1"/>
</dbReference>
<dbReference type="InterPro" id="IPR001789">
    <property type="entry name" value="Sig_transdc_resp-reg_receiver"/>
</dbReference>
<dbReference type="SMART" id="SM00448">
    <property type="entry name" value="REC"/>
    <property type="match status" value="1"/>
</dbReference>
<keyword evidence="1" id="KW-0597">Phosphoprotein</keyword>
<dbReference type="CDD" id="cd17557">
    <property type="entry name" value="REC_Rcp-like"/>
    <property type="match status" value="1"/>
</dbReference>
<feature type="modified residue" description="4-aspartylphosphate" evidence="1">
    <location>
        <position position="81"/>
    </location>
</feature>
<accession>M5UAP8</accession>
<dbReference type="Proteomes" id="UP000011885">
    <property type="component" value="Unassembled WGS sequence"/>
</dbReference>
<dbReference type="Gene3D" id="3.40.50.2300">
    <property type="match status" value="1"/>
</dbReference>
<dbReference type="PATRIC" id="fig|1263870.3.peg.3866"/>
<dbReference type="SUPFAM" id="SSF52172">
    <property type="entry name" value="CheY-like"/>
    <property type="match status" value="1"/>
</dbReference>
<gene>
    <name evidence="3" type="ORF">RSSM_03645</name>
</gene>
<dbReference type="GO" id="GO:0000160">
    <property type="term" value="P:phosphorelay signal transduction system"/>
    <property type="evidence" value="ECO:0007669"/>
    <property type="project" value="InterPro"/>
</dbReference>
<keyword evidence="4" id="KW-1185">Reference proteome</keyword>